<dbReference type="SUPFAM" id="SSF52374">
    <property type="entry name" value="Nucleotidylyl transferase"/>
    <property type="match status" value="1"/>
</dbReference>
<evidence type="ECO:0000259" key="14">
    <source>
        <dbReference type="Pfam" id="PF09334"/>
    </source>
</evidence>
<dbReference type="InterPro" id="IPR015413">
    <property type="entry name" value="Methionyl/Leucyl_tRNA_Synth"/>
</dbReference>
<comment type="similarity">
    <text evidence="1 11">Belongs to the class-I aminoacyl-tRNA synthetase family.</text>
</comment>
<keyword evidence="7 11" id="KW-0648">Protein biosynthesis</keyword>
<evidence type="ECO:0000256" key="6">
    <source>
        <dbReference type="ARBA" id="ARBA00022840"/>
    </source>
</evidence>
<dbReference type="PANTHER" id="PTHR43740:SF2">
    <property type="entry name" value="LEUCINE--TRNA LIGASE, MITOCHONDRIAL"/>
    <property type="match status" value="1"/>
</dbReference>
<keyword evidence="8 11" id="KW-0030">Aminoacyl-tRNA synthetase</keyword>
<dbReference type="SUPFAM" id="SSF47323">
    <property type="entry name" value="Anticodon-binding domain of a subclass of class I aminoacyl-tRNA synthetases"/>
    <property type="match status" value="1"/>
</dbReference>
<dbReference type="PRINTS" id="PR00985">
    <property type="entry name" value="TRNASYNTHLEU"/>
</dbReference>
<dbReference type="FunFam" id="3.40.50.620:FF:000060">
    <property type="entry name" value="Leucine--tRNA ligase"/>
    <property type="match status" value="1"/>
</dbReference>
<feature type="transmembrane region" description="Helical" evidence="12">
    <location>
        <begin position="304"/>
        <end position="324"/>
    </location>
</feature>
<dbReference type="Pfam" id="PF00133">
    <property type="entry name" value="tRNA-synt_1"/>
    <property type="match status" value="1"/>
</dbReference>
<keyword evidence="4 11" id="KW-0436">Ligase</keyword>
<evidence type="ECO:0000256" key="9">
    <source>
        <dbReference type="ARBA" id="ARBA00030520"/>
    </source>
</evidence>
<evidence type="ECO:0000256" key="10">
    <source>
        <dbReference type="ARBA" id="ARBA00047469"/>
    </source>
</evidence>
<sequence length="883" mass="109489">MNNIINNYKIYDNKWNIFFKKYNNNFNINNKKKYYILNMFPYPSGKGLHIGHTLGYIISDIIIRYKKMLNYNIFNPIGFDTFGLPTEHYSNNIKKHPLIITNNNISNFKKQLKKLSILFNWKNILYTSNPKYYKWTQWIFIKLFNHWYNYKNNKIYSIKKLITQFKKKGYNKTYKNYYKKKFTNKKWINFSNKKKNKIINKFRLLYKKKTYINWCNKLQTVLSNEEIYKNKSIRGGYNIIYKKKNQWYIRITPYLNRILKDFNLIKYPKNIKKSQIKWIYKNKWIKFKNINIYYKKKIKNKINIYIKNYIFFLKYCTCIIISIFNKKINFFKKNINIKKFLNKKKEFFFIKTKYKFLHPSNIYLPIYISNYIYNEYNINNIYLDFINNNKDKKFLLKNNINIFKNIKYYKLIKIYYYKKHFLKKTLKFKLKDIIFSRQKFWGEPIPIYYKNNIPICINKKYLPLLLPKIKIIKPLSKINKWAWDIKNNKIVKKKKINNINIFKLDNNIMSSYAGSNWYFFKYLDINNKYKIFSNKIINKWMPINLYIGGAEHTNSHLLYSRFLNKFFFDLNLINFKEPFKKYINQGMILHNSYCIYKNDKKKKIYSYEIKKKYKIYEKIYIDIKYIKNKNILNIKKFIKYNKNYYKYKFIYNNKFYCKSKLEKMSKSKLNTINPNKIINKYGTDIYRIYILFLGPYNKNKIWNINKITGIKKFINNIYIYYFINKYKINNKKINIKEKYILYNMIYFFKKYIKYKKFNICISLLMIYFKKIKNNKIYKLKILKNFIILLSIFAPNISEEIGKKIFNYKKKYITNSLFPKYKKKFIKKKRKYIILLNNKYIDFIKINFLFKKKIKKYIIYNYYNNKIYIKKILFIKNKILNIIL</sequence>
<dbReference type="InterPro" id="IPR001412">
    <property type="entry name" value="aa-tRNA-synth_I_CS"/>
</dbReference>
<dbReference type="AlphaFoldDB" id="A0AAU7QS13"/>
<dbReference type="Gene3D" id="3.40.50.620">
    <property type="entry name" value="HUPs"/>
    <property type="match status" value="3"/>
</dbReference>
<evidence type="ECO:0000256" key="5">
    <source>
        <dbReference type="ARBA" id="ARBA00022741"/>
    </source>
</evidence>
<keyword evidence="12" id="KW-0812">Transmembrane</keyword>
<dbReference type="EC" id="6.1.1.4" evidence="2"/>
<evidence type="ECO:0000256" key="8">
    <source>
        <dbReference type="ARBA" id="ARBA00023146"/>
    </source>
</evidence>
<dbReference type="GO" id="GO:0005524">
    <property type="term" value="F:ATP binding"/>
    <property type="evidence" value="ECO:0007669"/>
    <property type="project" value="UniProtKB-KW"/>
</dbReference>
<keyword evidence="12" id="KW-1133">Transmembrane helix</keyword>
<dbReference type="GO" id="GO:0006429">
    <property type="term" value="P:leucyl-tRNA aminoacylation"/>
    <property type="evidence" value="ECO:0007669"/>
    <property type="project" value="InterPro"/>
</dbReference>
<protein>
    <recommendedName>
        <fullName evidence="2">leucine--tRNA ligase</fullName>
        <ecNumber evidence="2">6.1.1.4</ecNumber>
    </recommendedName>
    <alternativeName>
        <fullName evidence="9">Leucyl-tRNA synthetase</fullName>
    </alternativeName>
</protein>
<organism evidence="15">
    <name type="scientific">Candidatus Shikimatogenerans sp. Tcar</name>
    <dbReference type="NCBI Taxonomy" id="3158565"/>
    <lineage>
        <taxon>Bacteria</taxon>
        <taxon>Pseudomonadati</taxon>
        <taxon>Bacteroidota</taxon>
        <taxon>Flavobacteriia</taxon>
        <taxon>Flavobacteriales</taxon>
        <taxon>Candidatus Shikimatogenerans</taxon>
    </lineage>
</organism>
<dbReference type="InterPro" id="IPR002300">
    <property type="entry name" value="aa-tRNA-synth_Ia"/>
</dbReference>
<dbReference type="InterPro" id="IPR009080">
    <property type="entry name" value="tRNAsynth_Ia_anticodon-bd"/>
</dbReference>
<keyword evidence="6 11" id="KW-0067">ATP-binding</keyword>
<dbReference type="Gene3D" id="1.10.730.10">
    <property type="entry name" value="Isoleucyl-tRNA Synthetase, Domain 1"/>
    <property type="match status" value="1"/>
</dbReference>
<dbReference type="InterPro" id="IPR014729">
    <property type="entry name" value="Rossmann-like_a/b/a_fold"/>
</dbReference>
<proteinExistence type="inferred from homology"/>
<dbReference type="PROSITE" id="PS00178">
    <property type="entry name" value="AA_TRNA_LIGASE_I"/>
    <property type="match status" value="1"/>
</dbReference>
<keyword evidence="12" id="KW-0472">Membrane</keyword>
<dbReference type="PANTHER" id="PTHR43740">
    <property type="entry name" value="LEUCYL-TRNA SYNTHETASE"/>
    <property type="match status" value="1"/>
</dbReference>
<evidence type="ECO:0000256" key="3">
    <source>
        <dbReference type="ARBA" id="ARBA00022490"/>
    </source>
</evidence>
<dbReference type="EMBL" id="CP157896">
    <property type="protein sequence ID" value="XBT18613.1"/>
    <property type="molecule type" value="Genomic_DNA"/>
</dbReference>
<comment type="catalytic activity">
    <reaction evidence="10">
        <text>tRNA(Leu) + L-leucine + ATP = L-leucyl-tRNA(Leu) + AMP + diphosphate</text>
        <dbReference type="Rhea" id="RHEA:11688"/>
        <dbReference type="Rhea" id="RHEA-COMP:9613"/>
        <dbReference type="Rhea" id="RHEA-COMP:9622"/>
        <dbReference type="ChEBI" id="CHEBI:30616"/>
        <dbReference type="ChEBI" id="CHEBI:33019"/>
        <dbReference type="ChEBI" id="CHEBI:57427"/>
        <dbReference type="ChEBI" id="CHEBI:78442"/>
        <dbReference type="ChEBI" id="CHEBI:78494"/>
        <dbReference type="ChEBI" id="CHEBI:456215"/>
        <dbReference type="EC" id="6.1.1.4"/>
    </reaction>
</comment>
<dbReference type="InterPro" id="IPR002302">
    <property type="entry name" value="Leu-tRNA-ligase"/>
</dbReference>
<keyword evidence="5 11" id="KW-0547">Nucleotide-binding</keyword>
<accession>A0AAU7QS13</accession>
<evidence type="ECO:0000313" key="15">
    <source>
        <dbReference type="EMBL" id="XBT18613.1"/>
    </source>
</evidence>
<gene>
    <name evidence="15" type="ORF">ABNO60_00495</name>
</gene>
<evidence type="ECO:0000256" key="2">
    <source>
        <dbReference type="ARBA" id="ARBA00013164"/>
    </source>
</evidence>
<evidence type="ECO:0000256" key="12">
    <source>
        <dbReference type="SAM" id="Phobius"/>
    </source>
</evidence>
<dbReference type="GO" id="GO:0004823">
    <property type="term" value="F:leucine-tRNA ligase activity"/>
    <property type="evidence" value="ECO:0007669"/>
    <property type="project" value="UniProtKB-EC"/>
</dbReference>
<evidence type="ECO:0000256" key="11">
    <source>
        <dbReference type="RuleBase" id="RU363035"/>
    </source>
</evidence>
<name>A0AAU7QS13_9FLAO</name>
<evidence type="ECO:0000256" key="4">
    <source>
        <dbReference type="ARBA" id="ARBA00022598"/>
    </source>
</evidence>
<feature type="domain" description="Aminoacyl-tRNA synthetase class Ia" evidence="13">
    <location>
        <begin position="646"/>
        <end position="698"/>
    </location>
</feature>
<evidence type="ECO:0000256" key="1">
    <source>
        <dbReference type="ARBA" id="ARBA00005594"/>
    </source>
</evidence>
<reference evidence="15" key="1">
    <citation type="submission" date="2024-06" db="EMBL/GenBank/DDBJ databases">
        <title>Diversity, functionality, and evolutionary history of bacterial symbionts in false click beetles (Coleoptera, Throscidae).</title>
        <authorList>
            <person name="Wierz J.C."/>
            <person name="Malm H."/>
            <person name="Kaltenpoth M."/>
            <person name="Engl T."/>
        </authorList>
    </citation>
    <scope>NUCLEOTIDE SEQUENCE</scope>
    <source>
        <strain evidence="15">Tcar</strain>
    </source>
</reference>
<evidence type="ECO:0000259" key="13">
    <source>
        <dbReference type="Pfam" id="PF00133"/>
    </source>
</evidence>
<evidence type="ECO:0000256" key="7">
    <source>
        <dbReference type="ARBA" id="ARBA00022917"/>
    </source>
</evidence>
<feature type="domain" description="Methionyl/Leucyl tRNA synthetase" evidence="14">
    <location>
        <begin position="35"/>
        <end position="279"/>
    </location>
</feature>
<keyword evidence="3" id="KW-0963">Cytoplasm</keyword>
<dbReference type="Pfam" id="PF09334">
    <property type="entry name" value="tRNA-synt_1g"/>
    <property type="match status" value="1"/>
</dbReference>